<name>A0A8I1MKD6_9BACI</name>
<protein>
    <submittedName>
        <fullName evidence="1">Uncharacterized protein</fullName>
    </submittedName>
</protein>
<dbReference type="EMBL" id="JAEMWV010000016">
    <property type="protein sequence ID" value="MBN8253867.1"/>
    <property type="molecule type" value="Genomic_DNA"/>
</dbReference>
<dbReference type="RefSeq" id="WP_206783158.1">
    <property type="nucleotide sequence ID" value="NZ_JAEMWV010000016.1"/>
</dbReference>
<evidence type="ECO:0000313" key="1">
    <source>
        <dbReference type="EMBL" id="MBN8253867.1"/>
    </source>
</evidence>
<dbReference type="AlphaFoldDB" id="A0A8I1MKD6"/>
<gene>
    <name evidence="1" type="ORF">JF537_20275</name>
</gene>
<evidence type="ECO:0000313" key="2">
    <source>
        <dbReference type="Proteomes" id="UP000664578"/>
    </source>
</evidence>
<organism evidence="1 2">
    <name type="scientific">Priestia flexa</name>
    <dbReference type="NCBI Taxonomy" id="86664"/>
    <lineage>
        <taxon>Bacteria</taxon>
        <taxon>Bacillati</taxon>
        <taxon>Bacillota</taxon>
        <taxon>Bacilli</taxon>
        <taxon>Bacillales</taxon>
        <taxon>Bacillaceae</taxon>
        <taxon>Priestia</taxon>
    </lineage>
</organism>
<reference evidence="1" key="1">
    <citation type="submission" date="2020-12" db="EMBL/GenBank/DDBJ databases">
        <title>PHA producing bacteria isolated from mangrove.</title>
        <authorList>
            <person name="Zheng W."/>
            <person name="Yu S."/>
            <person name="Huang Y."/>
        </authorList>
    </citation>
    <scope>NUCLEOTIDE SEQUENCE</scope>
    <source>
        <strain evidence="1">GN22-4</strain>
    </source>
</reference>
<accession>A0A8I1MKD6</accession>
<proteinExistence type="predicted"/>
<dbReference type="Proteomes" id="UP000664578">
    <property type="component" value="Unassembled WGS sequence"/>
</dbReference>
<comment type="caution">
    <text evidence="1">The sequence shown here is derived from an EMBL/GenBank/DDBJ whole genome shotgun (WGS) entry which is preliminary data.</text>
</comment>
<sequence length="101" mass="11981">MGFDVVLYNHDRQRLEIFELSERLHNSIFSPNMLWRSYLELRKLSDYYLTDEIFSGDKLKQLISDLNQYQSNVPSHEQNSYQEFISKISHSKVSLIHIAGD</sequence>